<feature type="compositionally biased region" description="Acidic residues" evidence="1">
    <location>
        <begin position="11"/>
        <end position="24"/>
    </location>
</feature>
<evidence type="ECO:0000313" key="3">
    <source>
        <dbReference type="Proteomes" id="UP000789396"/>
    </source>
</evidence>
<feature type="compositionally biased region" description="Polar residues" evidence="1">
    <location>
        <begin position="1"/>
        <end position="10"/>
    </location>
</feature>
<feature type="non-terminal residue" evidence="2">
    <location>
        <position position="1"/>
    </location>
</feature>
<dbReference type="AlphaFoldDB" id="A0A9N9IVY9"/>
<dbReference type="EMBL" id="CAJVPZ010037297">
    <property type="protein sequence ID" value="CAG8753168.1"/>
    <property type="molecule type" value="Genomic_DNA"/>
</dbReference>
<feature type="region of interest" description="Disordered" evidence="1">
    <location>
        <begin position="1"/>
        <end position="62"/>
    </location>
</feature>
<evidence type="ECO:0000313" key="2">
    <source>
        <dbReference type="EMBL" id="CAG8753168.1"/>
    </source>
</evidence>
<evidence type="ECO:0000256" key="1">
    <source>
        <dbReference type="SAM" id="MobiDB-lite"/>
    </source>
</evidence>
<name>A0A9N9IVY9_9GLOM</name>
<keyword evidence="3" id="KW-1185">Reference proteome</keyword>
<proteinExistence type="predicted"/>
<feature type="compositionally biased region" description="Polar residues" evidence="1">
    <location>
        <begin position="42"/>
        <end position="62"/>
    </location>
</feature>
<accession>A0A9N9IVY9</accession>
<gene>
    <name evidence="2" type="ORF">RFULGI_LOCUS13750</name>
</gene>
<organism evidence="2 3">
    <name type="scientific">Racocetra fulgida</name>
    <dbReference type="NCBI Taxonomy" id="60492"/>
    <lineage>
        <taxon>Eukaryota</taxon>
        <taxon>Fungi</taxon>
        <taxon>Fungi incertae sedis</taxon>
        <taxon>Mucoromycota</taxon>
        <taxon>Glomeromycotina</taxon>
        <taxon>Glomeromycetes</taxon>
        <taxon>Diversisporales</taxon>
        <taxon>Gigasporaceae</taxon>
        <taxon>Racocetra</taxon>
    </lineage>
</organism>
<reference evidence="2" key="1">
    <citation type="submission" date="2021-06" db="EMBL/GenBank/DDBJ databases">
        <authorList>
            <person name="Kallberg Y."/>
            <person name="Tangrot J."/>
            <person name="Rosling A."/>
        </authorList>
    </citation>
    <scope>NUCLEOTIDE SEQUENCE</scope>
    <source>
        <strain evidence="2">IN212</strain>
    </source>
</reference>
<protein>
    <submittedName>
        <fullName evidence="2">19071_t:CDS:1</fullName>
    </submittedName>
</protein>
<sequence>SNQDQTSSSELNEDDDVIMTDSNDDSTVNTNDQTTDNKNSNPNKNLQQNSQLISTLSYNPFQ</sequence>
<comment type="caution">
    <text evidence="2">The sequence shown here is derived from an EMBL/GenBank/DDBJ whole genome shotgun (WGS) entry which is preliminary data.</text>
</comment>
<dbReference type="Proteomes" id="UP000789396">
    <property type="component" value="Unassembled WGS sequence"/>
</dbReference>
<feature type="compositionally biased region" description="Low complexity" evidence="1">
    <location>
        <begin position="25"/>
        <end position="41"/>
    </location>
</feature>